<gene>
    <name evidence="1" type="ORF">MNBD_GAMMA04-975</name>
</gene>
<dbReference type="AlphaFoldDB" id="A0A3B0VL40"/>
<sequence>NLNECSRLRNMVAHANWESMDEQGYTFVKLKISKNGLKQE</sequence>
<feature type="non-terminal residue" evidence="1">
    <location>
        <position position="1"/>
    </location>
</feature>
<accession>A0A3B0VL40</accession>
<reference evidence="1" key="1">
    <citation type="submission" date="2018-06" db="EMBL/GenBank/DDBJ databases">
        <authorList>
            <person name="Zhirakovskaya E."/>
        </authorList>
    </citation>
    <scope>NUCLEOTIDE SEQUENCE</scope>
</reference>
<protein>
    <submittedName>
        <fullName evidence="1">Uncharacterized protein</fullName>
    </submittedName>
</protein>
<dbReference type="EMBL" id="UOFB01000030">
    <property type="protein sequence ID" value="VAW44265.1"/>
    <property type="molecule type" value="Genomic_DNA"/>
</dbReference>
<organism evidence="1">
    <name type="scientific">hydrothermal vent metagenome</name>
    <dbReference type="NCBI Taxonomy" id="652676"/>
    <lineage>
        <taxon>unclassified sequences</taxon>
        <taxon>metagenomes</taxon>
        <taxon>ecological metagenomes</taxon>
    </lineage>
</organism>
<evidence type="ECO:0000313" key="1">
    <source>
        <dbReference type="EMBL" id="VAW44265.1"/>
    </source>
</evidence>
<proteinExistence type="predicted"/>
<name>A0A3B0VL40_9ZZZZ</name>